<evidence type="ECO:0000256" key="2">
    <source>
        <dbReference type="ARBA" id="ARBA00022781"/>
    </source>
</evidence>
<reference evidence="7" key="2">
    <citation type="submission" date="2018-04" db="EMBL/GenBank/DDBJ databases">
        <title>Complete genome sequence of Sulfodiicoccus acidiphilus strain HS-1.</title>
        <authorList>
            <person name="Sakai H.D."/>
            <person name="Kurosawa N."/>
        </authorList>
    </citation>
    <scope>NUCLEOTIDE SEQUENCE [LARGE SCALE GENOMIC DNA]</scope>
    <source>
        <strain evidence="7">HS-1</strain>
    </source>
</reference>
<evidence type="ECO:0000256" key="1">
    <source>
        <dbReference type="ARBA" id="ARBA00022475"/>
    </source>
</evidence>
<keyword evidence="3" id="KW-0472">Membrane</keyword>
<evidence type="ECO:0000313" key="7">
    <source>
        <dbReference type="Proteomes" id="UP000276741"/>
    </source>
</evidence>
<dbReference type="RefSeq" id="WP_126449104.1">
    <property type="nucleotide sequence ID" value="NZ_AP018553.1"/>
</dbReference>
<dbReference type="KEGG" id="sacd:HS1genome_0169"/>
<dbReference type="AlphaFoldDB" id="A0A348B0S8"/>
<dbReference type="OrthoDB" id="43245at2157"/>
<organism evidence="5 7">
    <name type="scientific">Sulfodiicoccus acidiphilus</name>
    <dbReference type="NCBI Taxonomy" id="1670455"/>
    <lineage>
        <taxon>Archaea</taxon>
        <taxon>Thermoproteota</taxon>
        <taxon>Thermoprotei</taxon>
        <taxon>Sulfolobales</taxon>
        <taxon>Sulfolobaceae</taxon>
        <taxon>Sulfodiicoccus</taxon>
    </lineage>
</organism>
<sequence>MDLEKLLDQSTSKVKRRVEQELSRAKEEALKLVEQSYLKSLDHSTSKIRELTESSKERIEGEKARLDVENKRALIDERNYWLDKAYSKLQEALGSYFASKEYEEALIAIIKREITEGVEVVCSPRDVEKVRKAIGGFKNIKIRTSDKIIGGIQLYYPEISMMKDFSIDLFAKQVFETNKEKLAQILFEGE</sequence>
<dbReference type="GeneID" id="38665660"/>
<dbReference type="Proteomes" id="UP000276741">
    <property type="component" value="Chromosome"/>
</dbReference>
<keyword evidence="2" id="KW-0406">Ion transport</keyword>
<dbReference type="Gene3D" id="3.30.2320.30">
    <property type="entry name" value="ATP synthase, E subunit, C-terminal"/>
    <property type="match status" value="1"/>
</dbReference>
<keyword evidence="2" id="KW-0813">Transport</keyword>
<protein>
    <submittedName>
        <fullName evidence="5">Uncharacterized protein</fullName>
    </submittedName>
</protein>
<keyword evidence="1" id="KW-1003">Cell membrane</keyword>
<proteinExistence type="predicted"/>
<dbReference type="EMBL" id="AP018553">
    <property type="protein sequence ID" value="BBD71780.1"/>
    <property type="molecule type" value="Genomic_DNA"/>
</dbReference>
<keyword evidence="4" id="KW-0066">ATP synthesis</keyword>
<dbReference type="GO" id="GO:1902600">
    <property type="term" value="P:proton transmembrane transport"/>
    <property type="evidence" value="ECO:0007669"/>
    <property type="project" value="UniProtKB-KW"/>
</dbReference>
<evidence type="ECO:0000256" key="4">
    <source>
        <dbReference type="ARBA" id="ARBA00023310"/>
    </source>
</evidence>
<evidence type="ECO:0000313" key="5">
    <source>
        <dbReference type="EMBL" id="BBD71780.1"/>
    </source>
</evidence>
<accession>A0A348B0S8</accession>
<dbReference type="GO" id="GO:0006754">
    <property type="term" value="P:ATP biosynthetic process"/>
    <property type="evidence" value="ECO:0007669"/>
    <property type="project" value="UniProtKB-KW"/>
</dbReference>
<reference evidence="6" key="4">
    <citation type="submission" date="2020-09" db="EMBL/GenBank/DDBJ databases">
        <authorList>
            <person name="Sun Q."/>
            <person name="Ohkuma M."/>
        </authorList>
    </citation>
    <scope>NUCLEOTIDE SEQUENCE</scope>
    <source>
        <strain evidence="6">JCM 31740</strain>
    </source>
</reference>
<evidence type="ECO:0000313" key="6">
    <source>
        <dbReference type="EMBL" id="GGT99156.1"/>
    </source>
</evidence>
<reference evidence="5" key="3">
    <citation type="journal article" date="2019" name="BMC Res. Notes">
        <title>Complete genome sequence of the Sulfodiicoccus acidiphilus strain HS-1T, the first crenarchaeon that lacks polB3, isolated from an acidic hot spring in Ohwaku-dani, Hakone, Japan.</title>
        <authorList>
            <person name="Sakai H.D."/>
            <person name="Kurosawa N."/>
        </authorList>
    </citation>
    <scope>NUCLEOTIDE SEQUENCE</scope>
    <source>
        <strain evidence="5">HS-1</strain>
    </source>
</reference>
<dbReference type="EMBL" id="BMQS01000014">
    <property type="protein sequence ID" value="GGT99156.1"/>
    <property type="molecule type" value="Genomic_DNA"/>
</dbReference>
<gene>
    <name evidence="6" type="ORF">GCM10007116_15630</name>
    <name evidence="5" type="ORF">HS1genome_0169</name>
</gene>
<dbReference type="InterPro" id="IPR038495">
    <property type="entry name" value="ATPase_E_C"/>
</dbReference>
<dbReference type="Proteomes" id="UP000616143">
    <property type="component" value="Unassembled WGS sequence"/>
</dbReference>
<name>A0A348B0S8_9CREN</name>
<evidence type="ECO:0000256" key="3">
    <source>
        <dbReference type="ARBA" id="ARBA00023136"/>
    </source>
</evidence>
<reference evidence="6" key="1">
    <citation type="journal article" date="2014" name="Int. J. Syst. Evol. Microbiol.">
        <title>Complete genome sequence of Corynebacterium casei LMG S-19264T (=DSM 44701T), isolated from a smear-ripened cheese.</title>
        <authorList>
            <consortium name="US DOE Joint Genome Institute (JGI-PGF)"/>
            <person name="Walter F."/>
            <person name="Albersmeier A."/>
            <person name="Kalinowski J."/>
            <person name="Ruckert C."/>
        </authorList>
    </citation>
    <scope>NUCLEOTIDE SEQUENCE</scope>
    <source>
        <strain evidence="6">JCM 31740</strain>
    </source>
</reference>
<dbReference type="SUPFAM" id="SSF160527">
    <property type="entry name" value="V-type ATPase subunit E-like"/>
    <property type="match status" value="1"/>
</dbReference>
<keyword evidence="7" id="KW-1185">Reference proteome</keyword>
<keyword evidence="2" id="KW-0375">Hydrogen ion transport</keyword>